<dbReference type="FunCoup" id="H3AF91">
    <property type="interactions" value="32"/>
</dbReference>
<sequence>TELPELKDKSLMVDRTKPFPTSLQSDFIPQEILLALTSASESISSPEQLGPLKDKKTPKDFKSHRFRATGHVWHHPIRRNKLKHLTDQPVVMAAAGRDMSFLYDMLSKPYVKSERPTSPSQDHSATREKLHDLQKHKPKTIISESLIPEEYHLVKNKGVLGLEYYDDKYTTFLEDDESRLKVFPSLKPGGRLQVVQLMKVMDLMLKKVGADDNAEELKGPTQIHNLLELVKKEQSIYNVVFHELIRQITIDCAERGEILAKLRERYVNLLDRIPRQLKGLHNELMAQRALDRHLTEELVHFKTSVDTLTRQLSHIQQHDLKLMRDTQKAQRKLSQALIQSQKNANLLEEYHGLYELQRARLEMLVKCLTEEKDLWSKAAYNLALKVIEDNNLQLAKRLHVTEKSWVKLTHHFTILLSSKDTSEIVDMQEASEKWRELMGKFAQEVHQAEDSIKEKLKTIITGFSKWKKCFQDNIILRRDHKLQNLSQEVMQGVKEDIVMWDQKMLISDIEAFGGELLLTHQETLETMSKLQTMWTSLGQAIFERHQGHQNEVFLAQGMMEELNRKLDEFYKQYWNRVAGENGVARELIIFSNSLEYWIGKLQIGSEGVGKFPENNWLKFYELLSIWIADLEKVQQLVGSPYKEEDQKNLGFSLDRKEAHKIHTEWITSVTNTIDTQNSGLSPQITELHLEMTHWMVKVLLYMVPDYPSKVLPKQRDDEEEEYLKAAAMVQLEERVKELIPKLERFSRHLHSCCKEIVEKMVQEKRATYGDMAEDDMRDLNKIMIECGLWAETCELLLSEIKGEAIRFIPPLPWETFLPPVLKKESPQKKKKKTKPKESKSAPESTSILEETLSESSQESGLSFATSMRIIGHDANVRMRSLEGETIPVGEGELTATRPETPASEKELEELTVINSLQQQLFQAEDRAQTAEERVSSLDEQLRAALENIQDLE</sequence>
<keyword evidence="5" id="KW-1185">Reference proteome</keyword>
<dbReference type="EMBL" id="AFYH01138822">
    <property type="status" value="NOT_ANNOTATED_CDS"/>
    <property type="molecule type" value="Genomic_DNA"/>
</dbReference>
<dbReference type="PANTHER" id="PTHR23052">
    <property type="entry name" value="AXONEMAL DYNEIN LIGHT CHAIN DOMAIN-CONTAINING PROTEIN 1"/>
    <property type="match status" value="1"/>
</dbReference>
<name>H3AF91_LATCH</name>
<evidence type="ECO:0000313" key="5">
    <source>
        <dbReference type="Proteomes" id="UP000008672"/>
    </source>
</evidence>
<feature type="compositionally biased region" description="Low complexity" evidence="3">
    <location>
        <begin position="841"/>
        <end position="859"/>
    </location>
</feature>
<gene>
    <name evidence="4" type="primary">AXDND1</name>
</gene>
<dbReference type="InParanoid" id="H3AF91"/>
<reference evidence="5" key="1">
    <citation type="submission" date="2011-08" db="EMBL/GenBank/DDBJ databases">
        <title>The draft genome of Latimeria chalumnae.</title>
        <authorList>
            <person name="Di Palma F."/>
            <person name="Alfoldi J."/>
            <person name="Johnson J."/>
            <person name="Berlin A."/>
            <person name="Gnerre S."/>
            <person name="Jaffe D."/>
            <person name="MacCallum I."/>
            <person name="Young S."/>
            <person name="Walker B.J."/>
            <person name="Lander E."/>
            <person name="Lindblad-Toh K."/>
        </authorList>
    </citation>
    <scope>NUCLEOTIDE SEQUENCE [LARGE SCALE GENOMIC DNA]</scope>
    <source>
        <strain evidence="5">Wild caught</strain>
    </source>
</reference>
<dbReference type="HOGENOM" id="CLU_006021_0_0_1"/>
<evidence type="ECO:0000256" key="3">
    <source>
        <dbReference type="SAM" id="MobiDB-lite"/>
    </source>
</evidence>
<keyword evidence="1 2" id="KW-0175">Coiled coil</keyword>
<dbReference type="EMBL" id="AFYH01138820">
    <property type="status" value="NOT_ANNOTATED_CDS"/>
    <property type="molecule type" value="Genomic_DNA"/>
</dbReference>
<reference evidence="4" key="3">
    <citation type="submission" date="2025-09" db="UniProtKB">
        <authorList>
            <consortium name="Ensembl"/>
        </authorList>
    </citation>
    <scope>IDENTIFICATION</scope>
</reference>
<dbReference type="EMBL" id="AFYH01138825">
    <property type="status" value="NOT_ANNOTATED_CDS"/>
    <property type="molecule type" value="Genomic_DNA"/>
</dbReference>
<dbReference type="STRING" id="7897.ENSLACP00000008312"/>
<proteinExistence type="predicted"/>
<dbReference type="Pfam" id="PF10211">
    <property type="entry name" value="Ax_dynein_light"/>
    <property type="match status" value="1"/>
</dbReference>
<feature type="compositionally biased region" description="Basic and acidic residues" evidence="3">
    <location>
        <begin position="124"/>
        <end position="133"/>
    </location>
</feature>
<protein>
    <submittedName>
        <fullName evidence="4">Axonemal dynein light chain domain containing 1</fullName>
    </submittedName>
</protein>
<dbReference type="PANTHER" id="PTHR23052:SF1">
    <property type="entry name" value="AXONEMAL DYNEIN LIGHT CHAIN DOMAIN-CONTAINING PROTEIN 1"/>
    <property type="match status" value="1"/>
</dbReference>
<dbReference type="AlphaFoldDB" id="H3AF91"/>
<dbReference type="GO" id="GO:0005737">
    <property type="term" value="C:cytoplasm"/>
    <property type="evidence" value="ECO:0007669"/>
    <property type="project" value="UniProtKB-ARBA"/>
</dbReference>
<evidence type="ECO:0000256" key="2">
    <source>
        <dbReference type="SAM" id="Coils"/>
    </source>
</evidence>
<dbReference type="EMBL" id="AFYH01138821">
    <property type="status" value="NOT_ANNOTATED_CDS"/>
    <property type="molecule type" value="Genomic_DNA"/>
</dbReference>
<dbReference type="InterPro" id="IPR052845">
    <property type="entry name" value="Axonemal_dynein_LC_domain"/>
</dbReference>
<accession>H3AF91</accession>
<evidence type="ECO:0000256" key="1">
    <source>
        <dbReference type="ARBA" id="ARBA00023054"/>
    </source>
</evidence>
<dbReference type="GeneTree" id="ENSGT00390000005554"/>
<evidence type="ECO:0000313" key="4">
    <source>
        <dbReference type="Ensembl" id="ENSLACP00000008312.1"/>
    </source>
</evidence>
<reference evidence="4" key="2">
    <citation type="submission" date="2025-08" db="UniProtKB">
        <authorList>
            <consortium name="Ensembl"/>
        </authorList>
    </citation>
    <scope>IDENTIFICATION</scope>
</reference>
<dbReference type="OMA" id="KKECYEW"/>
<dbReference type="EMBL" id="AFYH01138824">
    <property type="status" value="NOT_ANNOTATED_CDS"/>
    <property type="molecule type" value="Genomic_DNA"/>
</dbReference>
<dbReference type="Proteomes" id="UP000008672">
    <property type="component" value="Unassembled WGS sequence"/>
</dbReference>
<feature type="region of interest" description="Disordered" evidence="3">
    <location>
        <begin position="822"/>
        <end position="859"/>
    </location>
</feature>
<feature type="coiled-coil region" evidence="2">
    <location>
        <begin position="913"/>
        <end position="947"/>
    </location>
</feature>
<dbReference type="InterPro" id="IPR019347">
    <property type="entry name" value="Axonemal_dynein_light_chain"/>
</dbReference>
<dbReference type="EMBL" id="AFYH01138823">
    <property type="status" value="NOT_ANNOTATED_CDS"/>
    <property type="molecule type" value="Genomic_DNA"/>
</dbReference>
<dbReference type="eggNOG" id="ENOG502QSV4">
    <property type="taxonomic scope" value="Eukaryota"/>
</dbReference>
<dbReference type="Ensembl" id="ENSLACT00000008378.1">
    <property type="protein sequence ID" value="ENSLACP00000008312.1"/>
    <property type="gene ID" value="ENSLACG00000007357.1"/>
</dbReference>
<feature type="region of interest" description="Disordered" evidence="3">
    <location>
        <begin position="112"/>
        <end position="133"/>
    </location>
</feature>
<organism evidence="4 5">
    <name type="scientific">Latimeria chalumnae</name>
    <name type="common">Coelacanth</name>
    <dbReference type="NCBI Taxonomy" id="7897"/>
    <lineage>
        <taxon>Eukaryota</taxon>
        <taxon>Metazoa</taxon>
        <taxon>Chordata</taxon>
        <taxon>Craniata</taxon>
        <taxon>Vertebrata</taxon>
        <taxon>Euteleostomi</taxon>
        <taxon>Coelacanthiformes</taxon>
        <taxon>Coelacanthidae</taxon>
        <taxon>Latimeria</taxon>
    </lineage>
</organism>